<dbReference type="Proteomes" id="UP000008544">
    <property type="component" value="Chromosome"/>
</dbReference>
<dbReference type="GO" id="GO:0008360">
    <property type="term" value="P:regulation of cell shape"/>
    <property type="evidence" value="ECO:0007669"/>
    <property type="project" value="UniProtKB-KW"/>
</dbReference>
<dbReference type="KEGG" id="dau:Daud_1433"/>
<keyword evidence="15" id="KW-1185">Reference proteome</keyword>
<comment type="catalytic activity">
    <reaction evidence="11 12">
        <text>phosphoenolpyruvate + UDP-N-acetyl-alpha-D-glucosamine = UDP-N-acetyl-3-O-(1-carboxyvinyl)-alpha-D-glucosamine + phosphate</text>
        <dbReference type="Rhea" id="RHEA:18681"/>
        <dbReference type="ChEBI" id="CHEBI:43474"/>
        <dbReference type="ChEBI" id="CHEBI:57705"/>
        <dbReference type="ChEBI" id="CHEBI:58702"/>
        <dbReference type="ChEBI" id="CHEBI:68483"/>
        <dbReference type="EC" id="2.5.1.7"/>
    </reaction>
</comment>
<dbReference type="Gene3D" id="3.65.10.10">
    <property type="entry name" value="Enolpyruvate transferase domain"/>
    <property type="match status" value="2"/>
</dbReference>
<dbReference type="NCBIfam" id="TIGR01072">
    <property type="entry name" value="murA"/>
    <property type="match status" value="1"/>
</dbReference>
<evidence type="ECO:0000256" key="2">
    <source>
        <dbReference type="ARBA" id="ARBA00004752"/>
    </source>
</evidence>
<evidence type="ECO:0000256" key="7">
    <source>
        <dbReference type="ARBA" id="ARBA00022984"/>
    </source>
</evidence>
<evidence type="ECO:0000256" key="9">
    <source>
        <dbReference type="ARBA" id="ARBA00023316"/>
    </source>
</evidence>
<dbReference type="HAMAP" id="MF_00111">
    <property type="entry name" value="MurA"/>
    <property type="match status" value="1"/>
</dbReference>
<feature type="domain" description="Enolpyruvate transferase" evidence="13">
    <location>
        <begin position="7"/>
        <end position="404"/>
    </location>
</feature>
<dbReference type="GO" id="GO:0005737">
    <property type="term" value="C:cytoplasm"/>
    <property type="evidence" value="ECO:0007669"/>
    <property type="project" value="UniProtKB-SubCell"/>
</dbReference>
<reference evidence="15" key="1">
    <citation type="submission" date="2007-10" db="EMBL/GenBank/DDBJ databases">
        <title>Complete sequence of chromosome of Desulforudis audaxviator MP104C.</title>
        <authorList>
            <person name="Copeland A."/>
            <person name="Lucas S."/>
            <person name="Lapidus A."/>
            <person name="Barry K."/>
            <person name="Glavina del Rio T."/>
            <person name="Dalin E."/>
            <person name="Tice H."/>
            <person name="Bruce D."/>
            <person name="Pitluck S."/>
            <person name="Lowry S.R."/>
            <person name="Larimer F."/>
            <person name="Land M.L."/>
            <person name="Hauser L."/>
            <person name="Kyrpides N."/>
            <person name="Ivanova N.N."/>
            <person name="Richardson P."/>
        </authorList>
    </citation>
    <scope>NUCLEOTIDE SEQUENCE [LARGE SCALE GENOMIC DNA]</scope>
    <source>
        <strain evidence="15">MP104C</strain>
    </source>
</reference>
<dbReference type="EC" id="2.5.1.7" evidence="12"/>
<keyword evidence="4 12" id="KW-0132">Cell division</keyword>
<keyword evidence="6 12" id="KW-0133">Cell shape</keyword>
<comment type="function">
    <text evidence="12">Cell wall formation. Adds enolpyruvyl to UDP-N-acetylglucosamine.</text>
</comment>
<comment type="similarity">
    <text evidence="10 12">Belongs to the EPSP synthase family. MurA subfamily.</text>
</comment>
<evidence type="ECO:0000256" key="6">
    <source>
        <dbReference type="ARBA" id="ARBA00022960"/>
    </source>
</evidence>
<evidence type="ECO:0000313" key="14">
    <source>
        <dbReference type="EMBL" id="ACA59940.1"/>
    </source>
</evidence>
<evidence type="ECO:0000256" key="11">
    <source>
        <dbReference type="ARBA" id="ARBA00047527"/>
    </source>
</evidence>
<evidence type="ECO:0000256" key="5">
    <source>
        <dbReference type="ARBA" id="ARBA00022679"/>
    </source>
</evidence>
<reference evidence="14 15" key="2">
    <citation type="journal article" date="2008" name="Science">
        <title>Environmental genomics reveals a single-species ecosystem deep within Earth.</title>
        <authorList>
            <person name="Chivian D."/>
            <person name="Brodie E.L."/>
            <person name="Alm E.J."/>
            <person name="Culley D.E."/>
            <person name="Dehal P.S."/>
            <person name="Desantis T.Z."/>
            <person name="Gihring T.M."/>
            <person name="Lapidus A."/>
            <person name="Lin L.H."/>
            <person name="Lowry S.R."/>
            <person name="Moser D.P."/>
            <person name="Richardson P.M."/>
            <person name="Southam G."/>
            <person name="Wanger G."/>
            <person name="Pratt L.M."/>
            <person name="Andersen G.L."/>
            <person name="Hazen T.C."/>
            <person name="Brockman F.J."/>
            <person name="Arkin A.P."/>
            <person name="Onstott T.C."/>
        </authorList>
    </citation>
    <scope>NUCLEOTIDE SEQUENCE [LARGE SCALE GENOMIC DNA]</scope>
    <source>
        <strain evidence="14 15">MP104C</strain>
    </source>
</reference>
<dbReference type="PANTHER" id="PTHR43783:SF1">
    <property type="entry name" value="UDP-N-ACETYLGLUCOSAMINE 1-CARBOXYVINYLTRANSFERASE"/>
    <property type="match status" value="1"/>
</dbReference>
<dbReference type="GO" id="GO:0051301">
    <property type="term" value="P:cell division"/>
    <property type="evidence" value="ECO:0007669"/>
    <property type="project" value="UniProtKB-KW"/>
</dbReference>
<dbReference type="GO" id="GO:0009252">
    <property type="term" value="P:peptidoglycan biosynthetic process"/>
    <property type="evidence" value="ECO:0007669"/>
    <property type="project" value="UniProtKB-UniRule"/>
</dbReference>
<dbReference type="SUPFAM" id="SSF55205">
    <property type="entry name" value="EPT/RTPC-like"/>
    <property type="match status" value="1"/>
</dbReference>
<dbReference type="InterPro" id="IPR013792">
    <property type="entry name" value="RNA3'P_cycl/enolpyr_Trfase_a/b"/>
</dbReference>
<dbReference type="InterPro" id="IPR050068">
    <property type="entry name" value="MurA_subfamily"/>
</dbReference>
<comment type="caution">
    <text evidence="12">Lacks conserved residue(s) required for the propagation of feature annotation.</text>
</comment>
<evidence type="ECO:0000256" key="3">
    <source>
        <dbReference type="ARBA" id="ARBA00022490"/>
    </source>
</evidence>
<organism evidence="14 15">
    <name type="scientific">Desulforudis audaxviator (strain MP104C)</name>
    <dbReference type="NCBI Taxonomy" id="477974"/>
    <lineage>
        <taxon>Bacteria</taxon>
        <taxon>Bacillati</taxon>
        <taxon>Bacillota</taxon>
        <taxon>Clostridia</taxon>
        <taxon>Thermoanaerobacterales</taxon>
        <taxon>Candidatus Desulforudaceae</taxon>
        <taxon>Candidatus Desulforudis</taxon>
    </lineage>
</organism>
<feature type="active site" description="Proton donor" evidence="12">
    <location>
        <position position="116"/>
    </location>
</feature>
<comment type="pathway">
    <text evidence="2 12">Cell wall biogenesis; peptidoglycan biosynthesis.</text>
</comment>
<keyword evidence="8 12" id="KW-0131">Cell cycle</keyword>
<accession>B1I4E8</accession>
<dbReference type="InterPro" id="IPR005750">
    <property type="entry name" value="UDP_GlcNAc_COvinyl_MurA"/>
</dbReference>
<feature type="binding site" evidence="12">
    <location>
        <begin position="22"/>
        <end position="23"/>
    </location>
    <ligand>
        <name>phosphoenolpyruvate</name>
        <dbReference type="ChEBI" id="CHEBI:58702"/>
    </ligand>
</feature>
<dbReference type="CDD" id="cd01555">
    <property type="entry name" value="UdpNAET"/>
    <property type="match status" value="1"/>
</dbReference>
<dbReference type="Pfam" id="PF00275">
    <property type="entry name" value="EPSP_synthase"/>
    <property type="match status" value="1"/>
</dbReference>
<dbReference type="InterPro" id="IPR036968">
    <property type="entry name" value="Enolpyruvate_Tfrase_sf"/>
</dbReference>
<keyword evidence="9 12" id="KW-0961">Cell wall biogenesis/degradation</keyword>
<dbReference type="UniPathway" id="UPA00219"/>
<feature type="binding site" evidence="12">
    <location>
        <position position="304"/>
    </location>
    <ligand>
        <name>UDP-N-acetyl-alpha-D-glucosamine</name>
        <dbReference type="ChEBI" id="CHEBI:57705"/>
    </ligand>
</feature>
<feature type="binding site" evidence="12">
    <location>
        <begin position="121"/>
        <end position="125"/>
    </location>
    <ligand>
        <name>UDP-N-acetyl-alpha-D-glucosamine</name>
        <dbReference type="ChEBI" id="CHEBI:57705"/>
    </ligand>
</feature>
<evidence type="ECO:0000259" key="13">
    <source>
        <dbReference type="Pfam" id="PF00275"/>
    </source>
</evidence>
<evidence type="ECO:0000256" key="4">
    <source>
        <dbReference type="ARBA" id="ARBA00022618"/>
    </source>
</evidence>
<feature type="modified residue" description="2-(S-cysteinyl)pyruvic acid O-phosphothioketal" evidence="12">
    <location>
        <position position="116"/>
    </location>
</feature>
<evidence type="ECO:0000256" key="10">
    <source>
        <dbReference type="ARBA" id="ARBA00038367"/>
    </source>
</evidence>
<dbReference type="PANTHER" id="PTHR43783">
    <property type="entry name" value="UDP-N-ACETYLGLUCOSAMINE 1-CARBOXYVINYLTRANSFERASE"/>
    <property type="match status" value="1"/>
</dbReference>
<feature type="binding site" evidence="12">
    <location>
        <position position="326"/>
    </location>
    <ligand>
        <name>UDP-N-acetyl-alpha-D-glucosamine</name>
        <dbReference type="ChEBI" id="CHEBI:57705"/>
    </ligand>
</feature>
<evidence type="ECO:0000256" key="12">
    <source>
        <dbReference type="HAMAP-Rule" id="MF_00111"/>
    </source>
</evidence>
<dbReference type="GO" id="GO:0019277">
    <property type="term" value="P:UDP-N-acetylgalactosamine biosynthetic process"/>
    <property type="evidence" value="ECO:0007669"/>
    <property type="project" value="InterPro"/>
</dbReference>
<dbReference type="FunFam" id="3.65.10.10:FF:000001">
    <property type="entry name" value="UDP-N-acetylglucosamine 1-carboxyvinyltransferase"/>
    <property type="match status" value="1"/>
</dbReference>
<name>B1I4E8_DESAP</name>
<keyword evidence="7 12" id="KW-0573">Peptidoglycan synthesis</keyword>
<sequence>MERIIIKGGNRLKGTITVSGAKNAVLPILGASLLYGGESFIKNVPNLQDVEVMVELLEYLGARINREDHCLRIDNRNVASREIGEDLMRKMRASNLVLGPLLGRFRTVLISQPGGCNIGSRPMDLHLRGMRALGARIEERAGFIKADAARLVGADIYLDVPSVGATENIMMAASLARGRTTLRNAAREPEVVDLQSYLNQMGAKISGAGTDVIRIEGVESLNPCRHTVIPDRIEAGTYLVAAAITGGEVTVESIIPEHVEPVLAKLREAGAEFEVTGDAVHIRCPERLRAIDVRTLPYPGFPTDMQPQFVALLSLADGTSTVTETIFENRFKHVSELRRLGADIRLEGNTAIIKGKKSLSGALVEASDLRAGAALVLAGLGAENTTVVEQIEHIDRGYEKLEEKYRNLGAEIIRARA</sequence>
<dbReference type="AlphaFoldDB" id="B1I4E8"/>
<dbReference type="HOGENOM" id="CLU_027387_0_0_9"/>
<gene>
    <name evidence="12" type="primary">murA</name>
    <name evidence="14" type="ordered locus">Daud_1433</name>
</gene>
<dbReference type="STRING" id="477974.Daud_1433"/>
<dbReference type="InterPro" id="IPR001986">
    <property type="entry name" value="Enolpyruvate_Tfrase_dom"/>
</dbReference>
<dbReference type="OrthoDB" id="9803760at2"/>
<dbReference type="GO" id="GO:0071555">
    <property type="term" value="P:cell wall organization"/>
    <property type="evidence" value="ECO:0007669"/>
    <property type="project" value="UniProtKB-KW"/>
</dbReference>
<keyword evidence="3 12" id="KW-0963">Cytoplasm</keyword>
<evidence type="ECO:0000313" key="15">
    <source>
        <dbReference type="Proteomes" id="UP000008544"/>
    </source>
</evidence>
<dbReference type="RefSeq" id="WP_012302525.1">
    <property type="nucleotide sequence ID" value="NC_010424.1"/>
</dbReference>
<dbReference type="NCBIfam" id="NF006873">
    <property type="entry name" value="PRK09369.1"/>
    <property type="match status" value="1"/>
</dbReference>
<keyword evidence="5 12" id="KW-0808">Transferase</keyword>
<protein>
    <recommendedName>
        <fullName evidence="12">UDP-N-acetylglucosamine 1-carboxyvinyltransferase</fullName>
        <ecNumber evidence="12">2.5.1.7</ecNumber>
    </recommendedName>
    <alternativeName>
        <fullName evidence="12">Enoylpyruvate transferase</fullName>
    </alternativeName>
    <alternativeName>
        <fullName evidence="12">UDP-N-acetylglucosamine enolpyruvyl transferase</fullName>
        <shortName evidence="12">EPT</shortName>
    </alternativeName>
</protein>
<comment type="subcellular location">
    <subcellularLocation>
        <location evidence="1 12">Cytoplasm</location>
    </subcellularLocation>
</comment>
<evidence type="ECO:0000256" key="1">
    <source>
        <dbReference type="ARBA" id="ARBA00004496"/>
    </source>
</evidence>
<dbReference type="GO" id="GO:0008760">
    <property type="term" value="F:UDP-N-acetylglucosamine 1-carboxyvinyltransferase activity"/>
    <property type="evidence" value="ECO:0007669"/>
    <property type="project" value="UniProtKB-UniRule"/>
</dbReference>
<dbReference type="eggNOG" id="COG0766">
    <property type="taxonomic scope" value="Bacteria"/>
</dbReference>
<evidence type="ECO:0000256" key="8">
    <source>
        <dbReference type="ARBA" id="ARBA00023306"/>
    </source>
</evidence>
<dbReference type="EMBL" id="CP000860">
    <property type="protein sequence ID" value="ACA59940.1"/>
    <property type="molecule type" value="Genomic_DNA"/>
</dbReference>
<keyword evidence="12" id="KW-0670">Pyruvate</keyword>
<feature type="binding site" evidence="12">
    <location>
        <position position="92"/>
    </location>
    <ligand>
        <name>UDP-N-acetyl-alpha-D-glucosamine</name>
        <dbReference type="ChEBI" id="CHEBI:57705"/>
    </ligand>
</feature>
<proteinExistence type="inferred from homology"/>